<gene>
    <name evidence="1" type="ORF">S7711_10593</name>
</gene>
<reference evidence="1 2" key="1">
    <citation type="journal article" date="2014" name="BMC Genomics">
        <title>Comparative genome sequencing reveals chemotype-specific gene clusters in the toxigenic black mold Stachybotrys.</title>
        <authorList>
            <person name="Semeiks J."/>
            <person name="Borek D."/>
            <person name="Otwinowski Z."/>
            <person name="Grishin N.V."/>
        </authorList>
    </citation>
    <scope>NUCLEOTIDE SEQUENCE [LARGE SCALE GENOMIC DNA]</scope>
    <source>
        <strain evidence="2">CBS 109288 / IBT 7711</strain>
    </source>
</reference>
<organism evidence="1 2">
    <name type="scientific">Stachybotrys chartarum (strain CBS 109288 / IBT 7711)</name>
    <name type="common">Toxic black mold</name>
    <name type="synonym">Stilbospora chartarum</name>
    <dbReference type="NCBI Taxonomy" id="1280523"/>
    <lineage>
        <taxon>Eukaryota</taxon>
        <taxon>Fungi</taxon>
        <taxon>Dikarya</taxon>
        <taxon>Ascomycota</taxon>
        <taxon>Pezizomycotina</taxon>
        <taxon>Sordariomycetes</taxon>
        <taxon>Hypocreomycetidae</taxon>
        <taxon>Hypocreales</taxon>
        <taxon>Stachybotryaceae</taxon>
        <taxon>Stachybotrys</taxon>
    </lineage>
</organism>
<dbReference type="Proteomes" id="UP000028045">
    <property type="component" value="Unassembled WGS sequence"/>
</dbReference>
<name>A0A084B8Z1_STACB</name>
<dbReference type="AlphaFoldDB" id="A0A084B8Z1"/>
<dbReference type="HOGENOM" id="CLU_1788073_0_0_1"/>
<evidence type="ECO:0000313" key="1">
    <source>
        <dbReference type="EMBL" id="KEY74020.1"/>
    </source>
</evidence>
<sequence length="145" mass="16159">MIRRPKLRPPTAYIACEGVSSRLRDPSGHFVMQTSNDEETDIALWVLDASEAPSWASFAETLSSLLSNGTLRPRDKDLIGWSKTIFEDAVRVFDAAKLSEEYTLTPISGLRGENIASLHEEHPWANNVSIDDCTLECLRCITPSH</sequence>
<protein>
    <submittedName>
        <fullName evidence="1">Uncharacterized protein</fullName>
    </submittedName>
</protein>
<evidence type="ECO:0000313" key="2">
    <source>
        <dbReference type="Proteomes" id="UP000028045"/>
    </source>
</evidence>
<proteinExistence type="predicted"/>
<accession>A0A084B8Z1</accession>
<keyword evidence="2" id="KW-1185">Reference proteome</keyword>
<dbReference type="EMBL" id="KL647681">
    <property type="protein sequence ID" value="KEY74020.1"/>
    <property type="molecule type" value="Genomic_DNA"/>
</dbReference>